<gene>
    <name evidence="18" type="primary">aroB</name>
    <name evidence="21" type="ORF">D6J04_01905</name>
</gene>
<feature type="binding site" evidence="18">
    <location>
        <begin position="109"/>
        <end position="113"/>
    </location>
    <ligand>
        <name>NAD(+)</name>
        <dbReference type="ChEBI" id="CHEBI:57540"/>
    </ligand>
</feature>
<keyword evidence="13 18" id="KW-0862">Zinc</keyword>
<dbReference type="InterPro" id="IPR016037">
    <property type="entry name" value="DHQ_synth_AroB"/>
</dbReference>
<keyword evidence="12 18" id="KW-0547">Nucleotide-binding</keyword>
<protein>
    <recommendedName>
        <fullName evidence="8 18">3-dehydroquinate synthase</fullName>
        <shortName evidence="18">DHQS</shortName>
        <ecNumber evidence="7 18">4.2.3.4</ecNumber>
    </recommendedName>
</protein>
<feature type="binding site" evidence="18">
    <location>
        <position position="155"/>
    </location>
    <ligand>
        <name>NAD(+)</name>
        <dbReference type="ChEBI" id="CHEBI:57540"/>
    </ligand>
</feature>
<dbReference type="GO" id="GO:0005737">
    <property type="term" value="C:cytoplasm"/>
    <property type="evidence" value="ECO:0007669"/>
    <property type="project" value="UniProtKB-SubCell"/>
</dbReference>
<dbReference type="Pfam" id="PF01761">
    <property type="entry name" value="DHQ_synthase"/>
    <property type="match status" value="1"/>
</dbReference>
<evidence type="ECO:0000256" key="6">
    <source>
        <dbReference type="ARBA" id="ARBA00005412"/>
    </source>
</evidence>
<evidence type="ECO:0000313" key="22">
    <source>
        <dbReference type="Proteomes" id="UP000270757"/>
    </source>
</evidence>
<dbReference type="RefSeq" id="WP_115300873.1">
    <property type="nucleotide sequence ID" value="NZ_CAAAIR010000001.1"/>
</dbReference>
<keyword evidence="11 18" id="KW-0479">Metal-binding</keyword>
<proteinExistence type="inferred from homology"/>
<keyword evidence="15 18" id="KW-0057">Aromatic amino acid biosynthesis</keyword>
<dbReference type="GO" id="GO:0008652">
    <property type="term" value="P:amino acid biosynthetic process"/>
    <property type="evidence" value="ECO:0007669"/>
    <property type="project" value="UniProtKB-KW"/>
</dbReference>
<evidence type="ECO:0000256" key="11">
    <source>
        <dbReference type="ARBA" id="ARBA00022723"/>
    </source>
</evidence>
<keyword evidence="9 18" id="KW-0963">Cytoplasm</keyword>
<keyword evidence="14 18" id="KW-0520">NAD</keyword>
<dbReference type="Proteomes" id="UP000270757">
    <property type="component" value="Unassembled WGS sequence"/>
</dbReference>
<evidence type="ECO:0000256" key="17">
    <source>
        <dbReference type="ARBA" id="ARBA00023285"/>
    </source>
</evidence>
<dbReference type="InterPro" id="IPR030960">
    <property type="entry name" value="DHQS/DOIS_N"/>
</dbReference>
<evidence type="ECO:0000256" key="15">
    <source>
        <dbReference type="ARBA" id="ARBA00023141"/>
    </source>
</evidence>
<comment type="cofactor">
    <cofactor evidence="2 18">
        <name>NAD(+)</name>
        <dbReference type="ChEBI" id="CHEBI:57540"/>
    </cofactor>
</comment>
<comment type="pathway">
    <text evidence="5 18">Metabolic intermediate biosynthesis; chorismate biosynthesis; chorismate from D-erythrose 4-phosphate and phosphoenolpyruvate: step 2/7.</text>
</comment>
<evidence type="ECO:0000256" key="12">
    <source>
        <dbReference type="ARBA" id="ARBA00022741"/>
    </source>
</evidence>
<comment type="function">
    <text evidence="3 18">Catalyzes the conversion of 3-deoxy-D-arabino-heptulosonate 7-phosphate (DAHP) to dehydroquinate (DHQ).</text>
</comment>
<dbReference type="InterPro" id="IPR056179">
    <property type="entry name" value="DHQS_C"/>
</dbReference>
<evidence type="ECO:0000256" key="1">
    <source>
        <dbReference type="ARBA" id="ARBA00001393"/>
    </source>
</evidence>
<dbReference type="SUPFAM" id="SSF56796">
    <property type="entry name" value="Dehydroquinate synthase-like"/>
    <property type="match status" value="1"/>
</dbReference>
<reference evidence="21 22" key="1">
    <citation type="submission" date="2018-09" db="EMBL/GenBank/DDBJ databases">
        <title>Draft genome sequences of Legionella taurinensis isolated from water samples.</title>
        <authorList>
            <person name="Chakeri A."/>
            <person name="Allerberger F."/>
            <person name="Kundi M."/>
            <person name="Ruppitsch W."/>
            <person name="Schmid D."/>
        </authorList>
    </citation>
    <scope>NUCLEOTIDE SEQUENCE [LARGE SCALE GENOMIC DNA]</scope>
    <source>
        <strain evidence="21 22">4570-18-6</strain>
    </source>
</reference>
<dbReference type="PANTHER" id="PTHR43622">
    <property type="entry name" value="3-DEHYDROQUINATE SYNTHASE"/>
    <property type="match status" value="1"/>
</dbReference>
<name>A0A3A5L804_9GAMM</name>
<dbReference type="GO" id="GO:0009073">
    <property type="term" value="P:aromatic amino acid family biosynthetic process"/>
    <property type="evidence" value="ECO:0007669"/>
    <property type="project" value="UniProtKB-KW"/>
</dbReference>
<feature type="binding site" evidence="18">
    <location>
        <position position="269"/>
    </location>
    <ligand>
        <name>Zn(2+)</name>
        <dbReference type="ChEBI" id="CHEBI:29105"/>
    </ligand>
</feature>
<dbReference type="NCBIfam" id="TIGR01357">
    <property type="entry name" value="aroB"/>
    <property type="match status" value="1"/>
</dbReference>
<dbReference type="EC" id="4.2.3.4" evidence="7 18"/>
<evidence type="ECO:0000256" key="4">
    <source>
        <dbReference type="ARBA" id="ARBA00004496"/>
    </source>
</evidence>
<dbReference type="Gene3D" id="3.40.50.1970">
    <property type="match status" value="1"/>
</dbReference>
<evidence type="ECO:0000256" key="9">
    <source>
        <dbReference type="ARBA" id="ARBA00022490"/>
    </source>
</evidence>
<comment type="subcellular location">
    <subcellularLocation>
        <location evidence="4 18">Cytoplasm</location>
    </subcellularLocation>
</comment>
<evidence type="ECO:0000256" key="18">
    <source>
        <dbReference type="HAMAP-Rule" id="MF_00110"/>
    </source>
</evidence>
<feature type="binding site" evidence="18">
    <location>
        <position position="146"/>
    </location>
    <ligand>
        <name>NAD(+)</name>
        <dbReference type="ChEBI" id="CHEBI:57540"/>
    </ligand>
</feature>
<comment type="cofactor">
    <cofactor evidence="18">
        <name>Co(2+)</name>
        <dbReference type="ChEBI" id="CHEBI:48828"/>
    </cofactor>
    <cofactor evidence="18">
        <name>Zn(2+)</name>
        <dbReference type="ChEBI" id="CHEBI:29105"/>
    </cofactor>
    <text evidence="18">Binds 1 divalent metal cation per subunit. Can use either Co(2+) or Zn(2+).</text>
</comment>
<evidence type="ECO:0000256" key="7">
    <source>
        <dbReference type="ARBA" id="ARBA00013031"/>
    </source>
</evidence>
<dbReference type="GO" id="GO:0000166">
    <property type="term" value="F:nucleotide binding"/>
    <property type="evidence" value="ECO:0007669"/>
    <property type="project" value="UniProtKB-KW"/>
</dbReference>
<dbReference type="GO" id="GO:0009423">
    <property type="term" value="P:chorismate biosynthetic process"/>
    <property type="evidence" value="ECO:0007669"/>
    <property type="project" value="UniProtKB-UniRule"/>
</dbReference>
<keyword evidence="17 18" id="KW-0170">Cobalt</keyword>
<evidence type="ECO:0000256" key="10">
    <source>
        <dbReference type="ARBA" id="ARBA00022605"/>
    </source>
</evidence>
<comment type="caution">
    <text evidence="21">The sequence shown here is derived from an EMBL/GenBank/DDBJ whole genome shotgun (WGS) entry which is preliminary data.</text>
</comment>
<dbReference type="InterPro" id="IPR050071">
    <property type="entry name" value="Dehydroquinate_synthase"/>
</dbReference>
<evidence type="ECO:0000256" key="14">
    <source>
        <dbReference type="ARBA" id="ARBA00023027"/>
    </source>
</evidence>
<feature type="binding site" evidence="18">
    <location>
        <begin position="173"/>
        <end position="176"/>
    </location>
    <ligand>
        <name>NAD(+)</name>
        <dbReference type="ChEBI" id="CHEBI:57540"/>
    </ligand>
</feature>
<evidence type="ECO:0000256" key="16">
    <source>
        <dbReference type="ARBA" id="ARBA00023239"/>
    </source>
</evidence>
<sequence>MAKFNASWALQVKLPAKTYPIIIGHDVLSQADLLPRYVPSRQVMIISNETIAPLYLDKVRSLFTDRQCDQLILPDGERYKAQDSLARIYDELIQKQHHRDTTLIALGGGVIGDMTGFAASTYHRGTHFIQIPTTLLAQVDASIGGKTAINHPAGKNLIGSFYQPDAVIIDLDTLKTLPPREFRAGLAEVIKYALLEGGDFFERVYQALMQGLANNDSPDLAGIISECCRIKAAIVTEDERETGKRALLNLGHTFAHALETHSRYQRWLHGEAVAIGLYCAAQLSSRLGFLGEEQVILIDEMLTLAKLPSRIPGDIPLEELRAIMSQDKKIKNNKLRFILLKGIGDCYIEDEVTESALREVLKCAVEGEVIHVKQG</sequence>
<comment type="catalytic activity">
    <reaction evidence="1 18">
        <text>7-phospho-2-dehydro-3-deoxy-D-arabino-heptonate = 3-dehydroquinate + phosphate</text>
        <dbReference type="Rhea" id="RHEA:21968"/>
        <dbReference type="ChEBI" id="CHEBI:32364"/>
        <dbReference type="ChEBI" id="CHEBI:43474"/>
        <dbReference type="ChEBI" id="CHEBI:58394"/>
        <dbReference type="EC" id="4.2.3.4"/>
    </reaction>
</comment>
<evidence type="ECO:0000259" key="19">
    <source>
        <dbReference type="Pfam" id="PF01761"/>
    </source>
</evidence>
<dbReference type="AlphaFoldDB" id="A0A3A5L804"/>
<dbReference type="HAMAP" id="MF_00110">
    <property type="entry name" value="DHQ_synthase"/>
    <property type="match status" value="1"/>
</dbReference>
<evidence type="ECO:0000256" key="2">
    <source>
        <dbReference type="ARBA" id="ARBA00001911"/>
    </source>
</evidence>
<dbReference type="CDD" id="cd08195">
    <property type="entry name" value="DHQS"/>
    <property type="match status" value="1"/>
</dbReference>
<accession>A0A3A5L804</accession>
<feature type="binding site" evidence="18">
    <location>
        <position position="188"/>
    </location>
    <ligand>
        <name>Zn(2+)</name>
        <dbReference type="ChEBI" id="CHEBI:29105"/>
    </ligand>
</feature>
<dbReference type="Gene3D" id="1.20.1090.10">
    <property type="entry name" value="Dehydroquinate synthase-like - alpha domain"/>
    <property type="match status" value="1"/>
</dbReference>
<feature type="binding site" evidence="18">
    <location>
        <begin position="133"/>
        <end position="134"/>
    </location>
    <ligand>
        <name>NAD(+)</name>
        <dbReference type="ChEBI" id="CHEBI:57540"/>
    </ligand>
</feature>
<dbReference type="PIRSF" id="PIRSF001455">
    <property type="entry name" value="DHQ_synth"/>
    <property type="match status" value="1"/>
</dbReference>
<evidence type="ECO:0000313" key="21">
    <source>
        <dbReference type="EMBL" id="RJT49427.1"/>
    </source>
</evidence>
<feature type="binding site" evidence="18">
    <location>
        <position position="252"/>
    </location>
    <ligand>
        <name>Zn(2+)</name>
        <dbReference type="ChEBI" id="CHEBI:29105"/>
    </ligand>
</feature>
<dbReference type="GO" id="GO:0003856">
    <property type="term" value="F:3-dehydroquinate synthase activity"/>
    <property type="evidence" value="ECO:0007669"/>
    <property type="project" value="UniProtKB-UniRule"/>
</dbReference>
<keyword evidence="10 18" id="KW-0028">Amino-acid biosynthesis</keyword>
<keyword evidence="16 18" id="KW-0456">Lyase</keyword>
<evidence type="ECO:0000256" key="5">
    <source>
        <dbReference type="ARBA" id="ARBA00004661"/>
    </source>
</evidence>
<dbReference type="UniPathway" id="UPA00053">
    <property type="reaction ID" value="UER00085"/>
</dbReference>
<dbReference type="EMBL" id="QZWB01000001">
    <property type="protein sequence ID" value="RJT49427.1"/>
    <property type="molecule type" value="Genomic_DNA"/>
</dbReference>
<evidence type="ECO:0000259" key="20">
    <source>
        <dbReference type="Pfam" id="PF24621"/>
    </source>
</evidence>
<organism evidence="21 22">
    <name type="scientific">Legionella taurinensis</name>
    <dbReference type="NCBI Taxonomy" id="70611"/>
    <lineage>
        <taxon>Bacteria</taxon>
        <taxon>Pseudomonadati</taxon>
        <taxon>Pseudomonadota</taxon>
        <taxon>Gammaproteobacteria</taxon>
        <taxon>Legionellales</taxon>
        <taxon>Legionellaceae</taxon>
        <taxon>Legionella</taxon>
    </lineage>
</organism>
<evidence type="ECO:0000256" key="3">
    <source>
        <dbReference type="ARBA" id="ARBA00003485"/>
    </source>
</evidence>
<feature type="binding site" evidence="18">
    <location>
        <begin position="75"/>
        <end position="80"/>
    </location>
    <ligand>
        <name>NAD(+)</name>
        <dbReference type="ChEBI" id="CHEBI:57540"/>
    </ligand>
</feature>
<feature type="domain" description="3-dehydroquinate synthase N-terminal" evidence="19">
    <location>
        <begin position="71"/>
        <end position="183"/>
    </location>
</feature>
<feature type="domain" description="3-dehydroquinate synthase C-terminal" evidence="20">
    <location>
        <begin position="185"/>
        <end position="329"/>
    </location>
</feature>
<dbReference type="GeneID" id="48947850"/>
<dbReference type="Pfam" id="PF24621">
    <property type="entry name" value="DHQS_C"/>
    <property type="match status" value="1"/>
</dbReference>
<dbReference type="FunFam" id="3.40.50.1970:FF:000001">
    <property type="entry name" value="3-dehydroquinate synthase"/>
    <property type="match status" value="1"/>
</dbReference>
<dbReference type="InterPro" id="IPR030963">
    <property type="entry name" value="DHQ_synth_fam"/>
</dbReference>
<evidence type="ECO:0000256" key="13">
    <source>
        <dbReference type="ARBA" id="ARBA00022833"/>
    </source>
</evidence>
<evidence type="ECO:0000256" key="8">
    <source>
        <dbReference type="ARBA" id="ARBA00017684"/>
    </source>
</evidence>
<comment type="similarity">
    <text evidence="6 18">Belongs to the sugar phosphate cyclases superfamily. Dehydroquinate synthase family.</text>
</comment>
<dbReference type="PANTHER" id="PTHR43622:SF7">
    <property type="entry name" value="3-DEHYDROQUINATE SYNTHASE, CHLOROPLASTIC"/>
    <property type="match status" value="1"/>
</dbReference>
<dbReference type="GO" id="GO:0046872">
    <property type="term" value="F:metal ion binding"/>
    <property type="evidence" value="ECO:0007669"/>
    <property type="project" value="UniProtKB-KW"/>
</dbReference>